<proteinExistence type="predicted"/>
<protein>
    <submittedName>
        <fullName evidence="1">Uncharacterized protein</fullName>
    </submittedName>
</protein>
<evidence type="ECO:0000313" key="1">
    <source>
        <dbReference type="EMBL" id="JAH73535.1"/>
    </source>
</evidence>
<dbReference type="AlphaFoldDB" id="A0A0E9V7V0"/>
<reference evidence="1" key="1">
    <citation type="submission" date="2014-11" db="EMBL/GenBank/DDBJ databases">
        <authorList>
            <person name="Amaro Gonzalez C."/>
        </authorList>
    </citation>
    <scope>NUCLEOTIDE SEQUENCE</scope>
</reference>
<organism evidence="1">
    <name type="scientific">Anguilla anguilla</name>
    <name type="common">European freshwater eel</name>
    <name type="synonym">Muraena anguilla</name>
    <dbReference type="NCBI Taxonomy" id="7936"/>
    <lineage>
        <taxon>Eukaryota</taxon>
        <taxon>Metazoa</taxon>
        <taxon>Chordata</taxon>
        <taxon>Craniata</taxon>
        <taxon>Vertebrata</taxon>
        <taxon>Euteleostomi</taxon>
        <taxon>Actinopterygii</taxon>
        <taxon>Neopterygii</taxon>
        <taxon>Teleostei</taxon>
        <taxon>Anguilliformes</taxon>
        <taxon>Anguillidae</taxon>
        <taxon>Anguilla</taxon>
    </lineage>
</organism>
<reference evidence="1" key="2">
    <citation type="journal article" date="2015" name="Fish Shellfish Immunol.">
        <title>Early steps in the European eel (Anguilla anguilla)-Vibrio vulnificus interaction in the gills: Role of the RtxA13 toxin.</title>
        <authorList>
            <person name="Callol A."/>
            <person name="Pajuelo D."/>
            <person name="Ebbesson L."/>
            <person name="Teles M."/>
            <person name="MacKenzie S."/>
            <person name="Amaro C."/>
        </authorList>
    </citation>
    <scope>NUCLEOTIDE SEQUENCE</scope>
</reference>
<name>A0A0E9V7V0_ANGAN</name>
<dbReference type="EMBL" id="GBXM01035042">
    <property type="protein sequence ID" value="JAH73535.1"/>
    <property type="molecule type" value="Transcribed_RNA"/>
</dbReference>
<sequence>MSILHKKPLELTSGPVWLLH</sequence>
<accession>A0A0E9V7V0</accession>